<gene>
    <name evidence="17" type="ORF">O6P43_033970</name>
</gene>
<evidence type="ECO:0000256" key="2">
    <source>
        <dbReference type="ARBA" id="ARBA00004167"/>
    </source>
</evidence>
<comment type="pathway">
    <text evidence="3">Protein modification; protein ubiquitination.</text>
</comment>
<keyword evidence="7" id="KW-0479">Metal-binding</keyword>
<evidence type="ECO:0000256" key="6">
    <source>
        <dbReference type="ARBA" id="ARBA00022692"/>
    </source>
</evidence>
<dbReference type="EC" id="2.3.2.27" evidence="4"/>
<evidence type="ECO:0000256" key="15">
    <source>
        <dbReference type="SAM" id="Phobius"/>
    </source>
</evidence>
<dbReference type="KEGG" id="qsa:O6P43_033970"/>
<keyword evidence="8 14" id="KW-0863">Zinc-finger</keyword>
<keyword evidence="11 15" id="KW-1133">Transmembrane helix</keyword>
<comment type="catalytic activity">
    <reaction evidence="1">
        <text>S-ubiquitinyl-[E2 ubiquitin-conjugating enzyme]-L-cysteine + [acceptor protein]-L-lysine = [E2 ubiquitin-conjugating enzyme]-L-cysteine + N(6)-ubiquitinyl-[acceptor protein]-L-lysine.</text>
        <dbReference type="EC" id="2.3.2.27"/>
    </reaction>
</comment>
<evidence type="ECO:0000256" key="1">
    <source>
        <dbReference type="ARBA" id="ARBA00000900"/>
    </source>
</evidence>
<dbReference type="AlphaFoldDB" id="A0AAD7KR92"/>
<evidence type="ECO:0000256" key="4">
    <source>
        <dbReference type="ARBA" id="ARBA00012483"/>
    </source>
</evidence>
<evidence type="ECO:0000256" key="5">
    <source>
        <dbReference type="ARBA" id="ARBA00022679"/>
    </source>
</evidence>
<dbReference type="InterPro" id="IPR044600">
    <property type="entry name" value="ATL1/ATL16-like"/>
</dbReference>
<feature type="domain" description="RING-type" evidence="16">
    <location>
        <begin position="104"/>
        <end position="146"/>
    </location>
</feature>
<dbReference type="SUPFAM" id="SSF57850">
    <property type="entry name" value="RING/U-box"/>
    <property type="match status" value="1"/>
</dbReference>
<evidence type="ECO:0000256" key="8">
    <source>
        <dbReference type="ARBA" id="ARBA00022771"/>
    </source>
</evidence>
<protein>
    <recommendedName>
        <fullName evidence="4">RING-type E3 ubiquitin transferase</fullName>
        <ecNumber evidence="4">2.3.2.27</ecNumber>
    </recommendedName>
</protein>
<proteinExistence type="inferred from homology"/>
<keyword evidence="5" id="KW-0808">Transferase</keyword>
<feature type="transmembrane region" description="Helical" evidence="15">
    <location>
        <begin position="20"/>
        <end position="45"/>
    </location>
</feature>
<dbReference type="InterPro" id="IPR013083">
    <property type="entry name" value="Znf_RING/FYVE/PHD"/>
</dbReference>
<keyword evidence="10" id="KW-0862">Zinc</keyword>
<dbReference type="InterPro" id="IPR001841">
    <property type="entry name" value="Znf_RING"/>
</dbReference>
<evidence type="ECO:0000256" key="3">
    <source>
        <dbReference type="ARBA" id="ARBA00004906"/>
    </source>
</evidence>
<dbReference type="EMBL" id="JARAOO010000014">
    <property type="protein sequence ID" value="KAJ7944598.1"/>
    <property type="molecule type" value="Genomic_DNA"/>
</dbReference>
<keyword evidence="9" id="KW-0833">Ubl conjugation pathway</keyword>
<dbReference type="GO" id="GO:0016567">
    <property type="term" value="P:protein ubiquitination"/>
    <property type="evidence" value="ECO:0007669"/>
    <property type="project" value="InterPro"/>
</dbReference>
<comment type="subcellular location">
    <subcellularLocation>
        <location evidence="2">Membrane</location>
        <topology evidence="2">Single-pass membrane protein</topology>
    </subcellularLocation>
</comment>
<accession>A0AAD7KR92</accession>
<evidence type="ECO:0000313" key="17">
    <source>
        <dbReference type="EMBL" id="KAJ7944598.1"/>
    </source>
</evidence>
<organism evidence="17 18">
    <name type="scientific">Quillaja saponaria</name>
    <name type="common">Soap bark tree</name>
    <dbReference type="NCBI Taxonomy" id="32244"/>
    <lineage>
        <taxon>Eukaryota</taxon>
        <taxon>Viridiplantae</taxon>
        <taxon>Streptophyta</taxon>
        <taxon>Embryophyta</taxon>
        <taxon>Tracheophyta</taxon>
        <taxon>Spermatophyta</taxon>
        <taxon>Magnoliopsida</taxon>
        <taxon>eudicotyledons</taxon>
        <taxon>Gunneridae</taxon>
        <taxon>Pentapetalae</taxon>
        <taxon>rosids</taxon>
        <taxon>fabids</taxon>
        <taxon>Fabales</taxon>
        <taxon>Quillajaceae</taxon>
        <taxon>Quillaja</taxon>
    </lineage>
</organism>
<evidence type="ECO:0000259" key="16">
    <source>
        <dbReference type="PROSITE" id="PS50089"/>
    </source>
</evidence>
<evidence type="ECO:0000256" key="10">
    <source>
        <dbReference type="ARBA" id="ARBA00022833"/>
    </source>
</evidence>
<evidence type="ECO:0000256" key="13">
    <source>
        <dbReference type="ARBA" id="ARBA00024209"/>
    </source>
</evidence>
<dbReference type="GO" id="GO:0061630">
    <property type="term" value="F:ubiquitin protein ligase activity"/>
    <property type="evidence" value="ECO:0007669"/>
    <property type="project" value="UniProtKB-EC"/>
</dbReference>
<reference evidence="17" key="1">
    <citation type="journal article" date="2023" name="Science">
        <title>Elucidation of the pathway for biosynthesis of saponin adjuvants from the soapbark tree.</title>
        <authorList>
            <person name="Reed J."/>
            <person name="Orme A."/>
            <person name="El-Demerdash A."/>
            <person name="Owen C."/>
            <person name="Martin L.B.B."/>
            <person name="Misra R.C."/>
            <person name="Kikuchi S."/>
            <person name="Rejzek M."/>
            <person name="Martin A.C."/>
            <person name="Harkess A."/>
            <person name="Leebens-Mack J."/>
            <person name="Louveau T."/>
            <person name="Stephenson M.J."/>
            <person name="Osbourn A."/>
        </authorList>
    </citation>
    <scope>NUCLEOTIDE SEQUENCE</scope>
    <source>
        <strain evidence="17">S10</strain>
    </source>
</reference>
<evidence type="ECO:0000313" key="18">
    <source>
        <dbReference type="Proteomes" id="UP001163823"/>
    </source>
</evidence>
<name>A0AAD7KR92_QUISA</name>
<dbReference type="Pfam" id="PF13639">
    <property type="entry name" value="zf-RING_2"/>
    <property type="match status" value="1"/>
</dbReference>
<evidence type="ECO:0000256" key="7">
    <source>
        <dbReference type="ARBA" id="ARBA00022723"/>
    </source>
</evidence>
<keyword evidence="18" id="KW-1185">Reference proteome</keyword>
<evidence type="ECO:0000256" key="14">
    <source>
        <dbReference type="PROSITE-ProRule" id="PRU00175"/>
    </source>
</evidence>
<keyword evidence="6 15" id="KW-0812">Transmembrane</keyword>
<dbReference type="PROSITE" id="PS50089">
    <property type="entry name" value="ZF_RING_2"/>
    <property type="match status" value="1"/>
</dbReference>
<dbReference type="SMART" id="SM00184">
    <property type="entry name" value="RING"/>
    <property type="match status" value="1"/>
</dbReference>
<evidence type="ECO:0000256" key="11">
    <source>
        <dbReference type="ARBA" id="ARBA00022989"/>
    </source>
</evidence>
<comment type="similarity">
    <text evidence="13">Belongs to the RING-type zinc finger family. ATL subfamily.</text>
</comment>
<dbReference type="GO" id="GO:0016020">
    <property type="term" value="C:membrane"/>
    <property type="evidence" value="ECO:0007669"/>
    <property type="project" value="UniProtKB-SubCell"/>
</dbReference>
<dbReference type="Gene3D" id="3.30.40.10">
    <property type="entry name" value="Zinc/RING finger domain, C3HC4 (zinc finger)"/>
    <property type="match status" value="1"/>
</dbReference>
<evidence type="ECO:0000256" key="9">
    <source>
        <dbReference type="ARBA" id="ARBA00022786"/>
    </source>
</evidence>
<comment type="caution">
    <text evidence="17">The sequence shown here is derived from an EMBL/GenBank/DDBJ whole genome shotgun (WGS) entry which is preliminary data.</text>
</comment>
<sequence length="162" mass="18494">MDDIYASEHRFIPEDASRLRYYSVPIFIVAIMFGFGIILCICTILHSRLRRRQALAAPVATQMDVEMQAMLPPRPLGIDPHVLERIPEFDFHSGTEVPYGTDRCAWCLDDFVEGERLSSLPPCRHVFHMHCIHHYLSRATTCPSCRGVVSLPDSFEDKEDSS</sequence>
<dbReference type="PANTHER" id="PTHR46913">
    <property type="entry name" value="RING-H2 FINGER PROTEIN ATL16"/>
    <property type="match status" value="1"/>
</dbReference>
<dbReference type="Proteomes" id="UP001163823">
    <property type="component" value="Chromosome 14"/>
</dbReference>
<keyword evidence="12 15" id="KW-0472">Membrane</keyword>
<evidence type="ECO:0000256" key="12">
    <source>
        <dbReference type="ARBA" id="ARBA00023136"/>
    </source>
</evidence>
<dbReference type="GO" id="GO:0008270">
    <property type="term" value="F:zinc ion binding"/>
    <property type="evidence" value="ECO:0007669"/>
    <property type="project" value="UniProtKB-KW"/>
</dbReference>
<dbReference type="PANTHER" id="PTHR46913:SF1">
    <property type="entry name" value="RING-H2 FINGER PROTEIN ATL16"/>
    <property type="match status" value="1"/>
</dbReference>